<dbReference type="RefSeq" id="WP_231820012.1">
    <property type="nucleotide sequence ID" value="NZ_CP082781.1"/>
</dbReference>
<keyword evidence="1" id="KW-0472">Membrane</keyword>
<reference evidence="2 3" key="1">
    <citation type="submission" date="2023-01" db="EMBL/GenBank/DDBJ databases">
        <title>Characterization of estradiol degrading bacteria Microbacterium sp. MZT7 and reveal degrading genes through genome analysis.</title>
        <authorList>
            <person name="Hao P."/>
            <person name="Gao Y."/>
        </authorList>
    </citation>
    <scope>NUCLEOTIDE SEQUENCE [LARGE SCALE GENOMIC DNA]</scope>
    <source>
        <strain evidence="2 3">MZT7</strain>
    </source>
</reference>
<sequence>MTYLLAALFGVSWGVLLCWIDSRTGAWLPKLCSAVIFLVVVIPLALGGAAGAGPVLTIGITAVLGFILAAGAVWRGHPALDGLSYGARVRAMLLKGSAVRAHRGELLERREASTEEAEPASHTP</sequence>
<dbReference type="Proteomes" id="UP001199642">
    <property type="component" value="Chromosome"/>
</dbReference>
<name>A0ABY3RTR4_9MICO</name>
<evidence type="ECO:0000313" key="2">
    <source>
        <dbReference type="EMBL" id="UGS26311.1"/>
    </source>
</evidence>
<organism evidence="2 3">
    <name type="scientific">Microbacterium resistens</name>
    <dbReference type="NCBI Taxonomy" id="156977"/>
    <lineage>
        <taxon>Bacteria</taxon>
        <taxon>Bacillati</taxon>
        <taxon>Actinomycetota</taxon>
        <taxon>Actinomycetes</taxon>
        <taxon>Micrococcales</taxon>
        <taxon>Microbacteriaceae</taxon>
        <taxon>Microbacterium</taxon>
    </lineage>
</organism>
<feature type="transmembrane region" description="Helical" evidence="1">
    <location>
        <begin position="27"/>
        <end position="46"/>
    </location>
</feature>
<evidence type="ECO:0000256" key="1">
    <source>
        <dbReference type="SAM" id="Phobius"/>
    </source>
</evidence>
<protein>
    <submittedName>
        <fullName evidence="2">Uncharacterized protein</fullName>
    </submittedName>
</protein>
<feature type="transmembrane region" description="Helical" evidence="1">
    <location>
        <begin position="53"/>
        <end position="74"/>
    </location>
</feature>
<evidence type="ECO:0000313" key="3">
    <source>
        <dbReference type="Proteomes" id="UP001199642"/>
    </source>
</evidence>
<keyword evidence="1" id="KW-0812">Transmembrane</keyword>
<accession>A0ABY3RTR4</accession>
<keyword evidence="3" id="KW-1185">Reference proteome</keyword>
<proteinExistence type="predicted"/>
<keyword evidence="1" id="KW-1133">Transmembrane helix</keyword>
<gene>
    <name evidence="2" type="ORF">K8F61_17045</name>
</gene>
<dbReference type="EMBL" id="CP082781">
    <property type="protein sequence ID" value="UGS26311.1"/>
    <property type="molecule type" value="Genomic_DNA"/>
</dbReference>